<reference evidence="3" key="1">
    <citation type="submission" date="2021-01" db="EMBL/GenBank/DDBJ databases">
        <authorList>
            <person name="Corre E."/>
            <person name="Pelletier E."/>
            <person name="Niang G."/>
            <person name="Scheremetjew M."/>
            <person name="Finn R."/>
            <person name="Kale V."/>
            <person name="Holt S."/>
            <person name="Cochrane G."/>
            <person name="Meng A."/>
            <person name="Brown T."/>
            <person name="Cohen L."/>
        </authorList>
    </citation>
    <scope>NUCLEOTIDE SEQUENCE</scope>
    <source>
        <strain evidence="3">PLY429</strain>
    </source>
</reference>
<organism evidence="3">
    <name type="scientific">Tetraselmis chuii</name>
    <dbReference type="NCBI Taxonomy" id="63592"/>
    <lineage>
        <taxon>Eukaryota</taxon>
        <taxon>Viridiplantae</taxon>
        <taxon>Chlorophyta</taxon>
        <taxon>core chlorophytes</taxon>
        <taxon>Chlorodendrophyceae</taxon>
        <taxon>Chlorodendrales</taxon>
        <taxon>Chlorodendraceae</taxon>
        <taxon>Tetraselmis</taxon>
    </lineage>
</organism>
<evidence type="ECO:0000256" key="1">
    <source>
        <dbReference type="SAM" id="Phobius"/>
    </source>
</evidence>
<protein>
    <recommendedName>
        <fullName evidence="2">WW domain-containing protein</fullName>
    </recommendedName>
</protein>
<proteinExistence type="predicted"/>
<dbReference type="AlphaFoldDB" id="A0A7S1XCQ8"/>
<keyword evidence="1" id="KW-0812">Transmembrane</keyword>
<keyword evidence="1" id="KW-1133">Transmembrane helix</keyword>
<dbReference type="SUPFAM" id="SSF51045">
    <property type="entry name" value="WW domain"/>
    <property type="match status" value="1"/>
</dbReference>
<evidence type="ECO:0000259" key="2">
    <source>
        <dbReference type="PROSITE" id="PS50020"/>
    </source>
</evidence>
<dbReference type="InterPro" id="IPR036020">
    <property type="entry name" value="WW_dom_sf"/>
</dbReference>
<dbReference type="CDD" id="cd00201">
    <property type="entry name" value="WW"/>
    <property type="match status" value="1"/>
</dbReference>
<name>A0A7S1XCQ8_9CHLO</name>
<feature type="transmembrane region" description="Helical" evidence="1">
    <location>
        <begin position="49"/>
        <end position="74"/>
    </location>
</feature>
<dbReference type="EMBL" id="HBGG01043075">
    <property type="protein sequence ID" value="CAD9229521.1"/>
    <property type="molecule type" value="Transcribed_RNA"/>
</dbReference>
<feature type="domain" description="WW" evidence="2">
    <location>
        <begin position="8"/>
        <end position="38"/>
    </location>
</feature>
<dbReference type="SMART" id="SM00456">
    <property type="entry name" value="WW"/>
    <property type="match status" value="1"/>
</dbReference>
<keyword evidence="1" id="KW-0472">Membrane</keyword>
<gene>
    <name evidence="3" type="ORF">TCHU04912_LOCUS22261</name>
</gene>
<dbReference type="PROSITE" id="PS50020">
    <property type="entry name" value="WW_DOMAIN_2"/>
    <property type="match status" value="1"/>
</dbReference>
<sequence length="129" mass="14535">MAAVAGAPGWFEYFDPKHGLPYYYDQARNLTQWEHPVHPQLAISSGGGWWVPGRIACVAFIVAVVSAMVARVYYVWAYSPELLLAEGVVQQRKERDRAAKRVSGVYKMRYKRPRFKVSQDGKGGRSANS</sequence>
<accession>A0A7S1XCQ8</accession>
<dbReference type="Gene3D" id="2.20.70.10">
    <property type="match status" value="1"/>
</dbReference>
<dbReference type="PROSITE" id="PS01159">
    <property type="entry name" value="WW_DOMAIN_1"/>
    <property type="match status" value="1"/>
</dbReference>
<dbReference type="InterPro" id="IPR001202">
    <property type="entry name" value="WW_dom"/>
</dbReference>
<evidence type="ECO:0000313" key="3">
    <source>
        <dbReference type="EMBL" id="CAD9229521.1"/>
    </source>
</evidence>
<dbReference type="Pfam" id="PF00397">
    <property type="entry name" value="WW"/>
    <property type="match status" value="1"/>
</dbReference>